<evidence type="ECO:0000256" key="1">
    <source>
        <dbReference type="SAM" id="Phobius"/>
    </source>
</evidence>
<name>A0A2T4AKM5_TRIHA</name>
<accession>A0A2T4AKM5</accession>
<feature type="transmembrane region" description="Helical" evidence="1">
    <location>
        <begin position="80"/>
        <end position="101"/>
    </location>
</feature>
<organism evidence="2 3">
    <name type="scientific">Trichoderma harzianum CBS 226.95</name>
    <dbReference type="NCBI Taxonomy" id="983964"/>
    <lineage>
        <taxon>Eukaryota</taxon>
        <taxon>Fungi</taxon>
        <taxon>Dikarya</taxon>
        <taxon>Ascomycota</taxon>
        <taxon>Pezizomycotina</taxon>
        <taxon>Sordariomycetes</taxon>
        <taxon>Hypocreomycetidae</taxon>
        <taxon>Hypocreales</taxon>
        <taxon>Hypocreaceae</taxon>
        <taxon>Trichoderma</taxon>
    </lineage>
</organism>
<dbReference type="RefSeq" id="XP_024777296.1">
    <property type="nucleotide sequence ID" value="XM_024918594.1"/>
</dbReference>
<dbReference type="Proteomes" id="UP000241690">
    <property type="component" value="Unassembled WGS sequence"/>
</dbReference>
<gene>
    <name evidence="2" type="ORF">M431DRAFT_505190</name>
</gene>
<dbReference type="GeneID" id="36627163"/>
<proteinExistence type="predicted"/>
<keyword evidence="1" id="KW-0472">Membrane</keyword>
<dbReference type="AlphaFoldDB" id="A0A2T4AKM5"/>
<keyword evidence="3" id="KW-1185">Reference proteome</keyword>
<reference evidence="2 3" key="1">
    <citation type="submission" date="2016-07" db="EMBL/GenBank/DDBJ databases">
        <title>Multiple horizontal gene transfer events from other fungi enriched the ability of initially mycotrophic Trichoderma (Ascomycota) to feed on dead plant biomass.</title>
        <authorList>
            <consortium name="DOE Joint Genome Institute"/>
            <person name="Aerts A."/>
            <person name="Atanasova L."/>
            <person name="Chenthamara K."/>
            <person name="Zhang J."/>
            <person name="Grujic M."/>
            <person name="Henrissat B."/>
            <person name="Kuo A."/>
            <person name="Salamov A."/>
            <person name="Lipzen A."/>
            <person name="Labutti K."/>
            <person name="Barry K."/>
            <person name="Miao Y."/>
            <person name="Rahimi M.J."/>
            <person name="Shen Q."/>
            <person name="Grigoriev I.V."/>
            <person name="Kubicek C.P."/>
            <person name="Druzhinina I.S."/>
        </authorList>
    </citation>
    <scope>NUCLEOTIDE SEQUENCE [LARGE SCALE GENOMIC DNA]</scope>
    <source>
        <strain evidence="2 3">CBS 226.95</strain>
    </source>
</reference>
<keyword evidence="1" id="KW-1133">Transmembrane helix</keyword>
<evidence type="ECO:0000313" key="3">
    <source>
        <dbReference type="Proteomes" id="UP000241690"/>
    </source>
</evidence>
<protein>
    <submittedName>
        <fullName evidence="2">Uncharacterized protein</fullName>
    </submittedName>
</protein>
<sequence length="120" mass="13229">MPVFHPHVHISGIPSYGYQNIHEVSTLLVHDTCLDCTRTCSLQGRCGSQALTYWQPSRLVAPFYTSRSVPKHGNACMAYLLLRISLVSVLPVPCLAFALPWTGKLDFQHPSSNFCAGLQG</sequence>
<evidence type="ECO:0000313" key="2">
    <source>
        <dbReference type="EMBL" id="PTB57619.1"/>
    </source>
</evidence>
<dbReference type="EMBL" id="KZ679677">
    <property type="protein sequence ID" value="PTB57619.1"/>
    <property type="molecule type" value="Genomic_DNA"/>
</dbReference>
<keyword evidence="1" id="KW-0812">Transmembrane</keyword>